<protein>
    <submittedName>
        <fullName evidence="2">DNA modification methylase</fullName>
    </submittedName>
</protein>
<dbReference type="AlphaFoldDB" id="A0A7C5T055"/>
<dbReference type="GO" id="GO:0032259">
    <property type="term" value="P:methylation"/>
    <property type="evidence" value="ECO:0007669"/>
    <property type="project" value="UniProtKB-KW"/>
</dbReference>
<gene>
    <name evidence="2" type="ORF">ENN04_04905</name>
</gene>
<evidence type="ECO:0000259" key="1">
    <source>
        <dbReference type="Pfam" id="PF18643"/>
    </source>
</evidence>
<keyword evidence="2" id="KW-0808">Transferase</keyword>
<feature type="domain" description="BsaWI restriction endonuclease type 2" evidence="1">
    <location>
        <begin position="97"/>
        <end position="198"/>
    </location>
</feature>
<name>A0A7C5T055_9AQUI</name>
<dbReference type="GO" id="GO:0008168">
    <property type="term" value="F:methyltransferase activity"/>
    <property type="evidence" value="ECO:0007669"/>
    <property type="project" value="UniProtKB-KW"/>
</dbReference>
<keyword evidence="2" id="KW-0489">Methyltransferase</keyword>
<comment type="caution">
    <text evidence="2">The sequence shown here is derived from an EMBL/GenBank/DDBJ whole genome shotgun (WGS) entry which is preliminary data.</text>
</comment>
<dbReference type="EMBL" id="DSAC01000060">
    <property type="protein sequence ID" value="HHO73962.1"/>
    <property type="molecule type" value="Genomic_DNA"/>
</dbReference>
<reference evidence="2" key="1">
    <citation type="journal article" date="2020" name="mSystems">
        <title>Genome- and Community-Level Interaction Insights into Carbon Utilization and Element Cycling Functions of Hydrothermarchaeota in Hydrothermal Sediment.</title>
        <authorList>
            <person name="Zhou Z."/>
            <person name="Liu Y."/>
            <person name="Xu W."/>
            <person name="Pan J."/>
            <person name="Luo Z.H."/>
            <person name="Li M."/>
        </authorList>
    </citation>
    <scope>NUCLEOTIDE SEQUENCE [LARGE SCALE GENOMIC DNA]</scope>
    <source>
        <strain evidence="2">SpSt-114</strain>
    </source>
</reference>
<dbReference type="InterPro" id="IPR041551">
    <property type="entry name" value="RE_BsaWI"/>
</dbReference>
<evidence type="ECO:0000313" key="2">
    <source>
        <dbReference type="EMBL" id="HHO73962.1"/>
    </source>
</evidence>
<organism evidence="2">
    <name type="scientific">Thermocrinis ruber</name>
    <dbReference type="NCBI Taxonomy" id="75906"/>
    <lineage>
        <taxon>Bacteria</taxon>
        <taxon>Pseudomonadati</taxon>
        <taxon>Aquificota</taxon>
        <taxon>Aquificia</taxon>
        <taxon>Aquificales</taxon>
        <taxon>Aquificaceae</taxon>
        <taxon>Thermocrinis</taxon>
    </lineage>
</organism>
<accession>A0A7C5T055</accession>
<proteinExistence type="predicted"/>
<dbReference type="Pfam" id="PF18643">
    <property type="entry name" value="RE_BsaWI"/>
    <property type="match status" value="1"/>
</dbReference>
<sequence>MKKKEEVKRYIKDLVAKKVKDMGISSLSLILQEVKREYETAIKDYVKDVEQSWKAFKGNLLEEVILDVLKELVEQLGLKIAKGSDIEKREELLEDCLCKVKRSVLVDYGEFGMHLPDIDLVIYCPYNCQVLAIISSKATLRERIAQTGYWKLKLSSSPITKNIKVFFITLDEDGDFRVKSPAKKGRAIAEVDTDGVFLITSSHFEESQKVKGIEYFEKVLKELTKLCQRIHP</sequence>